<dbReference type="Proteomes" id="UP001346869">
    <property type="component" value="Unassembled WGS sequence"/>
</dbReference>
<dbReference type="GO" id="GO:0005615">
    <property type="term" value="C:extracellular space"/>
    <property type="evidence" value="ECO:0007669"/>
    <property type="project" value="UniProtKB-KW"/>
</dbReference>
<evidence type="ECO:0000313" key="7">
    <source>
        <dbReference type="EMBL" id="KAK5873511.1"/>
    </source>
</evidence>
<gene>
    <name evidence="7" type="ORF">PBY51_018547</name>
</gene>
<reference evidence="7 8" key="1">
    <citation type="journal article" date="2023" name="Genes (Basel)">
        <title>Chromosome-Level Genome Assembly and Circadian Gene Repertoire of the Patagonia Blennie Eleginops maclovinus-The Closest Ancestral Proxy of Antarctic Cryonotothenioids.</title>
        <authorList>
            <person name="Cheng C.C."/>
            <person name="Rivera-Colon A.G."/>
            <person name="Minhas B.F."/>
            <person name="Wilson L."/>
            <person name="Rayamajhi N."/>
            <person name="Vargas-Chacoff L."/>
            <person name="Catchen J.M."/>
        </authorList>
    </citation>
    <scope>NUCLEOTIDE SEQUENCE [LARGE SCALE GENOMIC DNA]</scope>
    <source>
        <strain evidence="7">JMC-PN-2008</strain>
    </source>
</reference>
<proteinExistence type="inferred from homology"/>
<evidence type="ECO:0000256" key="2">
    <source>
        <dbReference type="ARBA" id="ARBA00007236"/>
    </source>
</evidence>
<keyword evidence="4" id="KW-0964">Secreted</keyword>
<evidence type="ECO:0000256" key="3">
    <source>
        <dbReference type="ARBA" id="ARBA00022514"/>
    </source>
</evidence>
<dbReference type="GO" id="GO:0006954">
    <property type="term" value="P:inflammatory response"/>
    <property type="evidence" value="ECO:0007669"/>
    <property type="project" value="InterPro"/>
</dbReference>
<evidence type="ECO:0000256" key="6">
    <source>
        <dbReference type="SAM" id="SignalP"/>
    </source>
</evidence>
<dbReference type="Pfam" id="PF06083">
    <property type="entry name" value="IL17"/>
    <property type="match status" value="1"/>
</dbReference>
<dbReference type="EMBL" id="JAUZQC010000003">
    <property type="protein sequence ID" value="KAK5873511.1"/>
    <property type="molecule type" value="Genomic_DNA"/>
</dbReference>
<name>A0AAN7Y0H6_ELEMC</name>
<feature type="signal peptide" evidence="6">
    <location>
        <begin position="1"/>
        <end position="29"/>
    </location>
</feature>
<evidence type="ECO:0000256" key="5">
    <source>
        <dbReference type="ARBA" id="ARBA00022729"/>
    </source>
</evidence>
<dbReference type="InterPro" id="IPR020440">
    <property type="entry name" value="IL-17_chr"/>
</dbReference>
<comment type="subcellular location">
    <subcellularLocation>
        <location evidence="1">Secreted</location>
    </subcellularLocation>
</comment>
<keyword evidence="5 6" id="KW-0732">Signal</keyword>
<evidence type="ECO:0000256" key="4">
    <source>
        <dbReference type="ARBA" id="ARBA00022525"/>
    </source>
</evidence>
<keyword evidence="8" id="KW-1185">Reference proteome</keyword>
<dbReference type="GO" id="GO:0005125">
    <property type="term" value="F:cytokine activity"/>
    <property type="evidence" value="ECO:0007669"/>
    <property type="project" value="UniProtKB-KW"/>
</dbReference>
<comment type="caution">
    <text evidence="7">The sequence shown here is derived from an EMBL/GenBank/DDBJ whole genome shotgun (WGS) entry which is preliminary data.</text>
</comment>
<keyword evidence="3" id="KW-0202">Cytokine</keyword>
<dbReference type="Gene3D" id="2.10.90.10">
    <property type="entry name" value="Cystine-knot cytokines"/>
    <property type="match status" value="1"/>
</dbReference>
<organism evidence="7 8">
    <name type="scientific">Eleginops maclovinus</name>
    <name type="common">Patagonian blennie</name>
    <name type="synonym">Eleginus maclovinus</name>
    <dbReference type="NCBI Taxonomy" id="56733"/>
    <lineage>
        <taxon>Eukaryota</taxon>
        <taxon>Metazoa</taxon>
        <taxon>Chordata</taxon>
        <taxon>Craniata</taxon>
        <taxon>Vertebrata</taxon>
        <taxon>Euteleostomi</taxon>
        <taxon>Actinopterygii</taxon>
        <taxon>Neopterygii</taxon>
        <taxon>Teleostei</taxon>
        <taxon>Neoteleostei</taxon>
        <taxon>Acanthomorphata</taxon>
        <taxon>Eupercaria</taxon>
        <taxon>Perciformes</taxon>
        <taxon>Notothenioidei</taxon>
        <taxon>Eleginopidae</taxon>
        <taxon>Eleginops</taxon>
    </lineage>
</organism>
<evidence type="ECO:0000256" key="1">
    <source>
        <dbReference type="ARBA" id="ARBA00004613"/>
    </source>
</evidence>
<dbReference type="PRINTS" id="PR01932">
    <property type="entry name" value="INTRLEUKIN17"/>
</dbReference>
<dbReference type="AlphaFoldDB" id="A0AAN7Y0H6"/>
<accession>A0AAN7Y0H6</accession>
<dbReference type="SUPFAM" id="SSF57501">
    <property type="entry name" value="Cystine-knot cytokines"/>
    <property type="match status" value="1"/>
</dbReference>
<protein>
    <submittedName>
        <fullName evidence="7">Uncharacterized protein</fullName>
    </submittedName>
</protein>
<evidence type="ECO:0000313" key="8">
    <source>
        <dbReference type="Proteomes" id="UP001346869"/>
    </source>
</evidence>
<dbReference type="InterPro" id="IPR029034">
    <property type="entry name" value="Cystine-knot_cytokine"/>
</dbReference>
<sequence>MFSASNASKVTVFCVVAMTMMMMMVLVETAAMPKAGGQSKHPMKKHNQSSDDAEAEMIPLQIDPKFLKHSKTVRPLERASISPWTYNVTKDDSLVPQFLSEARCLLRGCLDLDGVEDMNLESRPIMQQVMLLRRVRSTRAEAGKEPGYHYQLESRLLAVGCTCVRPTVQYQD</sequence>
<reference evidence="7 8" key="2">
    <citation type="journal article" date="2023" name="Mol. Biol. Evol.">
        <title>Genomics of Secondarily Temperate Adaptation in the Only Non-Antarctic Icefish.</title>
        <authorList>
            <person name="Rivera-Colon A.G."/>
            <person name="Rayamajhi N."/>
            <person name="Minhas B.F."/>
            <person name="Madrigal G."/>
            <person name="Bilyk K.T."/>
            <person name="Yoon V."/>
            <person name="Hune M."/>
            <person name="Gregory S."/>
            <person name="Cheng C.H.C."/>
            <person name="Catchen J.M."/>
        </authorList>
    </citation>
    <scope>NUCLEOTIDE SEQUENCE [LARGE SCALE GENOMIC DNA]</scope>
    <source>
        <strain evidence="7">JMC-PN-2008</strain>
    </source>
</reference>
<dbReference type="InterPro" id="IPR010345">
    <property type="entry name" value="IL-17_fam"/>
</dbReference>
<comment type="similarity">
    <text evidence="2">Belongs to the IL-17 family.</text>
</comment>
<feature type="chain" id="PRO_5042989788" evidence="6">
    <location>
        <begin position="30"/>
        <end position="172"/>
    </location>
</feature>